<keyword evidence="2" id="KW-1185">Reference proteome</keyword>
<protein>
    <submittedName>
        <fullName evidence="1">Uncharacterized protein</fullName>
    </submittedName>
</protein>
<reference evidence="1 2" key="1">
    <citation type="journal article" date="2023" name="Arcadia Sci">
        <title>De novo assembly of a long-read Amblyomma americanum tick genome.</title>
        <authorList>
            <person name="Chou S."/>
            <person name="Poskanzer K.E."/>
            <person name="Rollins M."/>
            <person name="Thuy-Boun P.S."/>
        </authorList>
    </citation>
    <scope>NUCLEOTIDE SEQUENCE [LARGE SCALE GENOMIC DNA]</scope>
    <source>
        <strain evidence="1">F_SG_1</strain>
        <tissue evidence="1">Salivary glands</tissue>
    </source>
</reference>
<evidence type="ECO:0000313" key="1">
    <source>
        <dbReference type="EMBL" id="KAK8785210.1"/>
    </source>
</evidence>
<accession>A0AAQ4FDG0</accession>
<dbReference type="Proteomes" id="UP001321473">
    <property type="component" value="Unassembled WGS sequence"/>
</dbReference>
<comment type="caution">
    <text evidence="1">The sequence shown here is derived from an EMBL/GenBank/DDBJ whole genome shotgun (WGS) entry which is preliminary data.</text>
</comment>
<dbReference type="EMBL" id="JARKHS020003783">
    <property type="protein sequence ID" value="KAK8785210.1"/>
    <property type="molecule type" value="Genomic_DNA"/>
</dbReference>
<organism evidence="1 2">
    <name type="scientific">Amblyomma americanum</name>
    <name type="common">Lone star tick</name>
    <dbReference type="NCBI Taxonomy" id="6943"/>
    <lineage>
        <taxon>Eukaryota</taxon>
        <taxon>Metazoa</taxon>
        <taxon>Ecdysozoa</taxon>
        <taxon>Arthropoda</taxon>
        <taxon>Chelicerata</taxon>
        <taxon>Arachnida</taxon>
        <taxon>Acari</taxon>
        <taxon>Parasitiformes</taxon>
        <taxon>Ixodida</taxon>
        <taxon>Ixodoidea</taxon>
        <taxon>Ixodidae</taxon>
        <taxon>Amblyomminae</taxon>
        <taxon>Amblyomma</taxon>
    </lineage>
</organism>
<evidence type="ECO:0000313" key="2">
    <source>
        <dbReference type="Proteomes" id="UP001321473"/>
    </source>
</evidence>
<dbReference type="AlphaFoldDB" id="A0AAQ4FDG0"/>
<name>A0AAQ4FDG0_AMBAM</name>
<proteinExistence type="predicted"/>
<gene>
    <name evidence="1" type="ORF">V5799_008425</name>
</gene>
<sequence>MRKPHGHRLVHAPGSIVKKTTGICASCMVIAWWTRSRNNVHICQRGRKRCGLRGLRESFSDLFLNDVPQIRSYVW</sequence>